<comment type="caution">
    <text evidence="1">The sequence shown here is derived from an EMBL/GenBank/DDBJ whole genome shotgun (WGS) entry which is preliminary data.</text>
</comment>
<organism evidence="1 2">
    <name type="scientific">Tripterygium wilfordii</name>
    <name type="common">Thunder God vine</name>
    <dbReference type="NCBI Taxonomy" id="458696"/>
    <lineage>
        <taxon>Eukaryota</taxon>
        <taxon>Viridiplantae</taxon>
        <taxon>Streptophyta</taxon>
        <taxon>Embryophyta</taxon>
        <taxon>Tracheophyta</taxon>
        <taxon>Spermatophyta</taxon>
        <taxon>Magnoliopsida</taxon>
        <taxon>eudicotyledons</taxon>
        <taxon>Gunneridae</taxon>
        <taxon>Pentapetalae</taxon>
        <taxon>rosids</taxon>
        <taxon>fabids</taxon>
        <taxon>Celastrales</taxon>
        <taxon>Celastraceae</taxon>
        <taxon>Tripterygium</taxon>
    </lineage>
</organism>
<dbReference type="EMBL" id="JAAARO010000014">
    <property type="protein sequence ID" value="KAF5736417.1"/>
    <property type="molecule type" value="Genomic_DNA"/>
</dbReference>
<sequence>MLLKQLSFLHLCTWEICQFAVKLSSKGKEEYTLQLSFPCLCFFRYKSTATIKVVLLGLWPQDSIFLLAYLRVQAVWQTISKERRPFQHQLPWLMMAVSTCPFNLLC</sequence>
<evidence type="ECO:0000313" key="1">
    <source>
        <dbReference type="EMBL" id="KAF5736417.1"/>
    </source>
</evidence>
<proteinExistence type="predicted"/>
<name>A0A7J7CQQ3_TRIWF</name>
<evidence type="ECO:0000313" key="2">
    <source>
        <dbReference type="Proteomes" id="UP000593562"/>
    </source>
</evidence>
<keyword evidence="2" id="KW-1185">Reference proteome</keyword>
<dbReference type="Proteomes" id="UP000593562">
    <property type="component" value="Unassembled WGS sequence"/>
</dbReference>
<reference evidence="1 2" key="1">
    <citation type="journal article" date="2020" name="Nat. Commun.">
        <title>Genome of Tripterygium wilfordii and identification of cytochrome P450 involved in triptolide biosynthesis.</title>
        <authorList>
            <person name="Tu L."/>
            <person name="Su P."/>
            <person name="Zhang Z."/>
            <person name="Gao L."/>
            <person name="Wang J."/>
            <person name="Hu T."/>
            <person name="Zhou J."/>
            <person name="Zhang Y."/>
            <person name="Zhao Y."/>
            <person name="Liu Y."/>
            <person name="Song Y."/>
            <person name="Tong Y."/>
            <person name="Lu Y."/>
            <person name="Yang J."/>
            <person name="Xu C."/>
            <person name="Jia M."/>
            <person name="Peters R.J."/>
            <person name="Huang L."/>
            <person name="Gao W."/>
        </authorList>
    </citation>
    <scope>NUCLEOTIDE SEQUENCE [LARGE SCALE GENOMIC DNA]</scope>
    <source>
        <strain evidence="2">cv. XIE 37</strain>
        <tissue evidence="1">Leaf</tissue>
    </source>
</reference>
<accession>A0A7J7CQQ3</accession>
<gene>
    <name evidence="1" type="ORF">HS088_TW14G00559</name>
</gene>
<protein>
    <submittedName>
        <fullName evidence="1">Uncharacterized protein</fullName>
    </submittedName>
</protein>
<dbReference type="InParanoid" id="A0A7J7CQQ3"/>
<dbReference type="AlphaFoldDB" id="A0A7J7CQQ3"/>